<dbReference type="Pfam" id="PF13028">
    <property type="entry name" value="DUF3889"/>
    <property type="match status" value="1"/>
</dbReference>
<evidence type="ECO:0000313" key="2">
    <source>
        <dbReference type="Proteomes" id="UP001589609"/>
    </source>
</evidence>
<proteinExistence type="predicted"/>
<keyword evidence="2" id="KW-1185">Reference proteome</keyword>
<dbReference type="InterPro" id="IPR024987">
    <property type="entry name" value="DUF3889"/>
</dbReference>
<evidence type="ECO:0000313" key="1">
    <source>
        <dbReference type="EMBL" id="MFB9758094.1"/>
    </source>
</evidence>
<dbReference type="Gene3D" id="3.10.450.390">
    <property type="entry name" value="Protein of unknown function DUF3889"/>
    <property type="match status" value="1"/>
</dbReference>
<reference evidence="1 2" key="1">
    <citation type="submission" date="2024-09" db="EMBL/GenBank/DDBJ databases">
        <authorList>
            <person name="Sun Q."/>
            <person name="Mori K."/>
        </authorList>
    </citation>
    <scope>NUCLEOTIDE SEQUENCE [LARGE SCALE GENOMIC DNA]</scope>
    <source>
        <strain evidence="1 2">JCM 11201</strain>
    </source>
</reference>
<gene>
    <name evidence="1" type="ORF">ACFFMS_06015</name>
</gene>
<accession>A0ABV5WBY8</accession>
<sequence>MVTKRERCYVLQIVRCCILCFTVIFTLPNLDKAAELYENQQIPAYAKWGLLAMQKTKERYPKANIIDYLHIGRETKTANVAVERFKLWLQENGREYGVLIEIEFELQTEKVLYITFTETDR</sequence>
<comment type="caution">
    <text evidence="1">The sequence shown here is derived from an EMBL/GenBank/DDBJ whole genome shotgun (WGS) entry which is preliminary data.</text>
</comment>
<dbReference type="Proteomes" id="UP001589609">
    <property type="component" value="Unassembled WGS sequence"/>
</dbReference>
<organism evidence="1 2">
    <name type="scientific">Ectobacillus funiculus</name>
    <dbReference type="NCBI Taxonomy" id="137993"/>
    <lineage>
        <taxon>Bacteria</taxon>
        <taxon>Bacillati</taxon>
        <taxon>Bacillota</taxon>
        <taxon>Bacilli</taxon>
        <taxon>Bacillales</taxon>
        <taxon>Bacillaceae</taxon>
        <taxon>Ectobacillus</taxon>
    </lineage>
</organism>
<dbReference type="EMBL" id="JBHMAF010000020">
    <property type="protein sequence ID" value="MFB9758094.1"/>
    <property type="molecule type" value="Genomic_DNA"/>
</dbReference>
<protein>
    <submittedName>
        <fullName evidence="1">DUF3889 domain-containing protein</fullName>
    </submittedName>
</protein>
<name>A0ABV5WBY8_9BACI</name>
<dbReference type="RefSeq" id="WP_129726426.1">
    <property type="nucleotide sequence ID" value="NZ_JBHMAF010000020.1"/>
</dbReference>